<feature type="chain" id="PRO_5045130446" evidence="1">
    <location>
        <begin position="18"/>
        <end position="220"/>
    </location>
</feature>
<dbReference type="RefSeq" id="WP_248475269.1">
    <property type="nucleotide sequence ID" value="NZ_JALPRF010000001.1"/>
</dbReference>
<protein>
    <submittedName>
        <fullName evidence="2">Uncharacterized protein</fullName>
    </submittedName>
</protein>
<keyword evidence="3" id="KW-1185">Reference proteome</keyword>
<evidence type="ECO:0000256" key="1">
    <source>
        <dbReference type="SAM" id="SignalP"/>
    </source>
</evidence>
<feature type="signal peptide" evidence="1">
    <location>
        <begin position="1"/>
        <end position="17"/>
    </location>
</feature>
<dbReference type="EMBL" id="JALPRF010000001">
    <property type="protein sequence ID" value="MCK8490432.1"/>
    <property type="molecule type" value="Genomic_DNA"/>
</dbReference>
<accession>A0ABT0HEZ4</accession>
<reference evidence="2 3" key="1">
    <citation type="submission" date="2022-04" db="EMBL/GenBank/DDBJ databases">
        <title>Spirosoma sp. strain RP8 genome sequencing and assembly.</title>
        <authorList>
            <person name="Jung Y."/>
        </authorList>
    </citation>
    <scope>NUCLEOTIDE SEQUENCE [LARGE SCALE GENOMIC DNA]</scope>
    <source>
        <strain evidence="2 3">RP8</strain>
    </source>
</reference>
<organism evidence="2 3">
    <name type="scientific">Spirosoma liriopis</name>
    <dbReference type="NCBI Taxonomy" id="2937440"/>
    <lineage>
        <taxon>Bacteria</taxon>
        <taxon>Pseudomonadati</taxon>
        <taxon>Bacteroidota</taxon>
        <taxon>Cytophagia</taxon>
        <taxon>Cytophagales</taxon>
        <taxon>Cytophagaceae</taxon>
        <taxon>Spirosoma</taxon>
    </lineage>
</organism>
<comment type="caution">
    <text evidence="2">The sequence shown here is derived from an EMBL/GenBank/DDBJ whole genome shotgun (WGS) entry which is preliminary data.</text>
</comment>
<name>A0ABT0HEZ4_9BACT</name>
<proteinExistence type="predicted"/>
<gene>
    <name evidence="2" type="ORF">M0L20_01135</name>
</gene>
<dbReference type="Proteomes" id="UP001202180">
    <property type="component" value="Unassembled WGS sequence"/>
</dbReference>
<evidence type="ECO:0000313" key="2">
    <source>
        <dbReference type="EMBL" id="MCK8490432.1"/>
    </source>
</evidence>
<evidence type="ECO:0000313" key="3">
    <source>
        <dbReference type="Proteomes" id="UP001202180"/>
    </source>
</evidence>
<sequence>MMKRVLFLFLISLSSYAQDKIEGIGRFRIGRSTIGLIDSLVSESGEQLSVVDNYMFDQENTSIGELVINRQNPHESPIGSSFCPDVRVFYMNQYEVSGIALTKIYLIFKNERLISLKSSNSMELEEALALKYGEKEPTVRTKPVSCGNETILSRRWVNNTLIATTYSRIYYNTSCKKQLVEYFWIRDTDKYDEGESCSEKAKSLLVSKQQQIKRDKLKDF</sequence>
<keyword evidence="1" id="KW-0732">Signal</keyword>